<feature type="transmembrane region" description="Helical" evidence="7">
    <location>
        <begin position="311"/>
        <end position="330"/>
    </location>
</feature>
<dbReference type="GO" id="GO:0005886">
    <property type="term" value="C:plasma membrane"/>
    <property type="evidence" value="ECO:0007669"/>
    <property type="project" value="UniProtKB-SubCell"/>
</dbReference>
<dbReference type="OrthoDB" id="7820570at2"/>
<comment type="similarity">
    <text evidence="7">Belongs to the binding-protein-dependent transport system permease family.</text>
</comment>
<dbReference type="HOGENOM" id="CLU_064254_4_0_7"/>
<dbReference type="STRING" id="643562.Daes_1172"/>
<dbReference type="Pfam" id="PF00528">
    <property type="entry name" value="BPD_transp_1"/>
    <property type="match status" value="1"/>
</dbReference>
<evidence type="ECO:0000256" key="2">
    <source>
        <dbReference type="ARBA" id="ARBA00022448"/>
    </source>
</evidence>
<evidence type="ECO:0000256" key="1">
    <source>
        <dbReference type="ARBA" id="ARBA00004651"/>
    </source>
</evidence>
<feature type="transmembrane region" description="Helical" evidence="7">
    <location>
        <begin position="20"/>
        <end position="40"/>
    </location>
</feature>
<dbReference type="PROSITE" id="PS50928">
    <property type="entry name" value="ABC_TM1"/>
    <property type="match status" value="1"/>
</dbReference>
<dbReference type="SUPFAM" id="SSF161098">
    <property type="entry name" value="MetI-like"/>
    <property type="match status" value="1"/>
</dbReference>
<evidence type="ECO:0000259" key="8">
    <source>
        <dbReference type="PROSITE" id="PS50928"/>
    </source>
</evidence>
<evidence type="ECO:0000256" key="4">
    <source>
        <dbReference type="ARBA" id="ARBA00022692"/>
    </source>
</evidence>
<keyword evidence="2 7" id="KW-0813">Transport</keyword>
<keyword evidence="10" id="KW-1185">Reference proteome</keyword>
<accession>E6VTL0</accession>
<keyword evidence="6 7" id="KW-0472">Membrane</keyword>
<dbReference type="Proteomes" id="UP000002191">
    <property type="component" value="Chromosome"/>
</dbReference>
<dbReference type="PANTHER" id="PTHR30043">
    <property type="entry name" value="PHOSPHONATES TRANSPORT SYSTEM PERMEASE PROTEIN"/>
    <property type="match status" value="1"/>
</dbReference>
<comment type="subcellular location">
    <subcellularLocation>
        <location evidence="1 7">Cell membrane</location>
        <topology evidence="1 7">Multi-pass membrane protein</topology>
    </subcellularLocation>
</comment>
<evidence type="ECO:0000313" key="10">
    <source>
        <dbReference type="Proteomes" id="UP000002191"/>
    </source>
</evidence>
<dbReference type="InterPro" id="IPR035906">
    <property type="entry name" value="MetI-like_sf"/>
</dbReference>
<keyword evidence="5 7" id="KW-1133">Transmembrane helix</keyword>
<dbReference type="InterPro" id="IPR000515">
    <property type="entry name" value="MetI-like"/>
</dbReference>
<dbReference type="RefSeq" id="WP_013514118.1">
    <property type="nucleotide sequence ID" value="NC_014844.1"/>
</dbReference>
<reference evidence="9 10" key="2">
    <citation type="journal article" date="2014" name="Genome Announc.">
        <title>Complete Genome Sequence of the Subsurface, Mesophilic Sulfate-Reducing Bacterium Desulfovibrio aespoeensis Aspo-2.</title>
        <authorList>
            <person name="Pedersen K."/>
            <person name="Bengtsson A."/>
            <person name="Edlund J."/>
            <person name="Rabe L."/>
            <person name="Hazen T."/>
            <person name="Chakraborty R."/>
            <person name="Goodwin L."/>
            <person name="Shapiro N."/>
        </authorList>
    </citation>
    <scope>NUCLEOTIDE SEQUENCE [LARGE SCALE GENOMIC DNA]</scope>
    <source>
        <strain evidence="10">ATCC 700646 / DSM 10631 / Aspo-2</strain>
    </source>
</reference>
<evidence type="ECO:0000256" key="5">
    <source>
        <dbReference type="ARBA" id="ARBA00022989"/>
    </source>
</evidence>
<organism evidence="9 10">
    <name type="scientific">Pseudodesulfovibrio aespoeensis (strain ATCC 700646 / DSM 10631 / Aspo-2)</name>
    <name type="common">Desulfovibrio aespoeensis</name>
    <dbReference type="NCBI Taxonomy" id="643562"/>
    <lineage>
        <taxon>Bacteria</taxon>
        <taxon>Pseudomonadati</taxon>
        <taxon>Thermodesulfobacteriota</taxon>
        <taxon>Desulfovibrionia</taxon>
        <taxon>Desulfovibrionales</taxon>
        <taxon>Desulfovibrionaceae</taxon>
    </lineage>
</organism>
<dbReference type="CDD" id="cd06261">
    <property type="entry name" value="TM_PBP2"/>
    <property type="match status" value="1"/>
</dbReference>
<gene>
    <name evidence="9" type="ordered locus">Daes_1172</name>
</gene>
<evidence type="ECO:0000313" key="9">
    <source>
        <dbReference type="EMBL" id="ADU62187.1"/>
    </source>
</evidence>
<evidence type="ECO:0000256" key="7">
    <source>
        <dbReference type="RuleBase" id="RU363032"/>
    </source>
</evidence>
<feature type="transmembrane region" description="Helical" evidence="7">
    <location>
        <begin position="336"/>
        <end position="359"/>
    </location>
</feature>
<dbReference type="PANTHER" id="PTHR30043:SF1">
    <property type="entry name" value="ABC TRANSPORT SYSTEM PERMEASE PROTEIN P69"/>
    <property type="match status" value="1"/>
</dbReference>
<dbReference type="GO" id="GO:0015416">
    <property type="term" value="F:ABC-type phosphonate transporter activity"/>
    <property type="evidence" value="ECO:0007669"/>
    <property type="project" value="InterPro"/>
</dbReference>
<reference evidence="10" key="1">
    <citation type="submission" date="2010-12" db="EMBL/GenBank/DDBJ databases">
        <title>Complete sequence of Desulfovibrio aespoeensis Aspo-2.</title>
        <authorList>
            <consortium name="US DOE Joint Genome Institute"/>
            <person name="Lucas S."/>
            <person name="Copeland A."/>
            <person name="Lapidus A."/>
            <person name="Cheng J.-F."/>
            <person name="Goodwin L."/>
            <person name="Pitluck S."/>
            <person name="Chertkov O."/>
            <person name="Misra M."/>
            <person name="Detter J.C."/>
            <person name="Han C."/>
            <person name="Tapia R."/>
            <person name="Land M."/>
            <person name="Hauser L."/>
            <person name="Kyrpides N."/>
            <person name="Ivanova N."/>
            <person name="Ovchinnikova G."/>
            <person name="Pedersen K."/>
            <person name="Jagevall S."/>
            <person name="Hazen T."/>
            <person name="Woyke T."/>
        </authorList>
    </citation>
    <scope>NUCLEOTIDE SEQUENCE [LARGE SCALE GENOMIC DNA]</scope>
    <source>
        <strain evidence="10">ATCC 700646 / DSM 10631 / Aspo-2</strain>
    </source>
</reference>
<dbReference type="Gene3D" id="1.10.3720.10">
    <property type="entry name" value="MetI-like"/>
    <property type="match status" value="1"/>
</dbReference>
<feature type="domain" description="ABC transmembrane type-1" evidence="8">
    <location>
        <begin position="163"/>
        <end position="356"/>
    </location>
</feature>
<feature type="transmembrane region" description="Helical" evidence="7">
    <location>
        <begin position="228"/>
        <end position="251"/>
    </location>
</feature>
<dbReference type="eggNOG" id="COG3639">
    <property type="taxonomic scope" value="Bacteria"/>
</dbReference>
<feature type="transmembrane region" description="Helical" evidence="7">
    <location>
        <begin position="167"/>
        <end position="189"/>
    </location>
</feature>
<proteinExistence type="inferred from homology"/>
<dbReference type="KEGG" id="das:Daes_1172"/>
<evidence type="ECO:0000256" key="6">
    <source>
        <dbReference type="ARBA" id="ARBA00023136"/>
    </source>
</evidence>
<sequence length="367" mass="40683">MSQDLTLDHVTPKATLLQRVAMGGLLALVLAVLAASYISTDINPFKLYEKRQNAFEYLFGRQLNEADERDAMAQAMRLPEIIAFEEAYQDIKSEYVADGRKLDTVAIQREAQARADKRLAAMSPTDRETLVQQEYARIADEKSGGYFPPVTAWSYLKEYSKALIETVAIAIWGTLLAFVAAIPMAMFAARNTLELMVQGDGLRQKVIRWFGQFVARRTLDFCRGFNEFVMALIFVAVIGLGPYAGVLALAIHTFGILGKVFSEAIEQIEPGQVEAVTASGAGPAQIMAFSVIPQVMPLIVSYTLLRFESNVRSATILGFVGAGGIGFLMFDKINGYLYREVCTMMIMVILSVTLIDYMCGVLRRRFV</sequence>
<dbReference type="EMBL" id="CP002431">
    <property type="protein sequence ID" value="ADU62187.1"/>
    <property type="molecule type" value="Genomic_DNA"/>
</dbReference>
<dbReference type="NCBIfam" id="TIGR01097">
    <property type="entry name" value="PhnE"/>
    <property type="match status" value="1"/>
</dbReference>
<dbReference type="AlphaFoldDB" id="E6VTL0"/>
<protein>
    <submittedName>
        <fullName evidence="9">Phosphonate ABC transporter, inner membrane subunit</fullName>
    </submittedName>
</protein>
<keyword evidence="4 7" id="KW-0812">Transmembrane</keyword>
<keyword evidence="3" id="KW-1003">Cell membrane</keyword>
<name>E6VTL0_PSEA9</name>
<evidence type="ECO:0000256" key="3">
    <source>
        <dbReference type="ARBA" id="ARBA00022475"/>
    </source>
</evidence>
<dbReference type="InterPro" id="IPR005769">
    <property type="entry name" value="PhnE/PtxC"/>
</dbReference>